<sequence length="102" mass="11899">MHEVIDVSNTYLTLDTYLTCCDQKIDVFIHHMIKSLIHDQRQVCNNIQLSAIDKKTFQNLGKFRYCSKSVRVQFDIQHPNYEIGCCSSNLTTMMQHIKGDKD</sequence>
<dbReference type="HOGENOM" id="CLU_2281605_0_0_1"/>
<evidence type="ECO:0000313" key="1">
    <source>
        <dbReference type="EMBL" id="KEH30581.1"/>
    </source>
</evidence>
<name>A0A072UMG0_MEDTR</name>
<evidence type="ECO:0000313" key="2">
    <source>
        <dbReference type="EnsemblPlants" id="KEH30581"/>
    </source>
</evidence>
<dbReference type="Proteomes" id="UP000002051">
    <property type="component" value="Chromosome 4"/>
</dbReference>
<keyword evidence="3" id="KW-1185">Reference proteome</keyword>
<dbReference type="EMBL" id="CM001220">
    <property type="protein sequence ID" value="KEH30581.1"/>
    <property type="molecule type" value="Genomic_DNA"/>
</dbReference>
<reference evidence="1 3" key="2">
    <citation type="journal article" date="2014" name="BMC Genomics">
        <title>An improved genome release (version Mt4.0) for the model legume Medicago truncatula.</title>
        <authorList>
            <person name="Tang H."/>
            <person name="Krishnakumar V."/>
            <person name="Bidwell S."/>
            <person name="Rosen B."/>
            <person name="Chan A."/>
            <person name="Zhou S."/>
            <person name="Gentzbittel L."/>
            <person name="Childs K.L."/>
            <person name="Yandell M."/>
            <person name="Gundlach H."/>
            <person name="Mayer K.F."/>
            <person name="Schwartz D.C."/>
            <person name="Town C.D."/>
        </authorList>
    </citation>
    <scope>GENOME REANNOTATION</scope>
    <source>
        <strain evidence="1">A17</strain>
        <strain evidence="2 3">cv. Jemalong A17</strain>
    </source>
</reference>
<evidence type="ECO:0000313" key="3">
    <source>
        <dbReference type="Proteomes" id="UP000002051"/>
    </source>
</evidence>
<organism evidence="1 3">
    <name type="scientific">Medicago truncatula</name>
    <name type="common">Barrel medic</name>
    <name type="synonym">Medicago tribuloides</name>
    <dbReference type="NCBI Taxonomy" id="3880"/>
    <lineage>
        <taxon>Eukaryota</taxon>
        <taxon>Viridiplantae</taxon>
        <taxon>Streptophyta</taxon>
        <taxon>Embryophyta</taxon>
        <taxon>Tracheophyta</taxon>
        <taxon>Spermatophyta</taxon>
        <taxon>Magnoliopsida</taxon>
        <taxon>eudicotyledons</taxon>
        <taxon>Gunneridae</taxon>
        <taxon>Pentapetalae</taxon>
        <taxon>rosids</taxon>
        <taxon>fabids</taxon>
        <taxon>Fabales</taxon>
        <taxon>Fabaceae</taxon>
        <taxon>Papilionoideae</taxon>
        <taxon>50 kb inversion clade</taxon>
        <taxon>NPAAA clade</taxon>
        <taxon>Hologalegina</taxon>
        <taxon>IRL clade</taxon>
        <taxon>Trifolieae</taxon>
        <taxon>Medicago</taxon>
    </lineage>
</organism>
<dbReference type="EnsemblPlants" id="KEH30581">
    <property type="protein sequence ID" value="KEH30581"/>
    <property type="gene ID" value="MTR_4g075095"/>
</dbReference>
<dbReference type="AlphaFoldDB" id="A0A072UMG0"/>
<reference evidence="2" key="3">
    <citation type="submission" date="2015-04" db="UniProtKB">
        <authorList>
            <consortium name="EnsemblPlants"/>
        </authorList>
    </citation>
    <scope>IDENTIFICATION</scope>
    <source>
        <strain evidence="2">cv. Jemalong A17</strain>
    </source>
</reference>
<protein>
    <submittedName>
        <fullName evidence="1 2">Uncharacterized protein</fullName>
    </submittedName>
</protein>
<gene>
    <name evidence="1" type="ordered locus">MTR_4g075095</name>
</gene>
<accession>A0A072UMG0</accession>
<reference evidence="1 3" key="1">
    <citation type="journal article" date="2011" name="Nature">
        <title>The Medicago genome provides insight into the evolution of rhizobial symbioses.</title>
        <authorList>
            <person name="Young N.D."/>
            <person name="Debelle F."/>
            <person name="Oldroyd G.E."/>
            <person name="Geurts R."/>
            <person name="Cannon S.B."/>
            <person name="Udvardi M.K."/>
            <person name="Benedito V.A."/>
            <person name="Mayer K.F."/>
            <person name="Gouzy J."/>
            <person name="Schoof H."/>
            <person name="Van de Peer Y."/>
            <person name="Proost S."/>
            <person name="Cook D.R."/>
            <person name="Meyers B.C."/>
            <person name="Spannagl M."/>
            <person name="Cheung F."/>
            <person name="De Mita S."/>
            <person name="Krishnakumar V."/>
            <person name="Gundlach H."/>
            <person name="Zhou S."/>
            <person name="Mudge J."/>
            <person name="Bharti A.K."/>
            <person name="Murray J.D."/>
            <person name="Naoumkina M.A."/>
            <person name="Rosen B."/>
            <person name="Silverstein K.A."/>
            <person name="Tang H."/>
            <person name="Rombauts S."/>
            <person name="Zhao P.X."/>
            <person name="Zhou P."/>
            <person name="Barbe V."/>
            <person name="Bardou P."/>
            <person name="Bechner M."/>
            <person name="Bellec A."/>
            <person name="Berger A."/>
            <person name="Berges H."/>
            <person name="Bidwell S."/>
            <person name="Bisseling T."/>
            <person name="Choisne N."/>
            <person name="Couloux A."/>
            <person name="Denny R."/>
            <person name="Deshpande S."/>
            <person name="Dai X."/>
            <person name="Doyle J.J."/>
            <person name="Dudez A.M."/>
            <person name="Farmer A.D."/>
            <person name="Fouteau S."/>
            <person name="Franken C."/>
            <person name="Gibelin C."/>
            <person name="Gish J."/>
            <person name="Goldstein S."/>
            <person name="Gonzalez A.J."/>
            <person name="Green P.J."/>
            <person name="Hallab A."/>
            <person name="Hartog M."/>
            <person name="Hua A."/>
            <person name="Humphray S.J."/>
            <person name="Jeong D.H."/>
            <person name="Jing Y."/>
            <person name="Jocker A."/>
            <person name="Kenton S.M."/>
            <person name="Kim D.J."/>
            <person name="Klee K."/>
            <person name="Lai H."/>
            <person name="Lang C."/>
            <person name="Lin S."/>
            <person name="Macmil S.L."/>
            <person name="Magdelenat G."/>
            <person name="Matthews L."/>
            <person name="McCorrison J."/>
            <person name="Monaghan E.L."/>
            <person name="Mun J.H."/>
            <person name="Najar F.Z."/>
            <person name="Nicholson C."/>
            <person name="Noirot C."/>
            <person name="O'Bleness M."/>
            <person name="Paule C.R."/>
            <person name="Poulain J."/>
            <person name="Prion F."/>
            <person name="Qin B."/>
            <person name="Qu C."/>
            <person name="Retzel E.F."/>
            <person name="Riddle C."/>
            <person name="Sallet E."/>
            <person name="Samain S."/>
            <person name="Samson N."/>
            <person name="Sanders I."/>
            <person name="Saurat O."/>
            <person name="Scarpelli C."/>
            <person name="Schiex T."/>
            <person name="Segurens B."/>
            <person name="Severin A.J."/>
            <person name="Sherrier D.J."/>
            <person name="Shi R."/>
            <person name="Sims S."/>
            <person name="Singer S.R."/>
            <person name="Sinharoy S."/>
            <person name="Sterck L."/>
            <person name="Viollet A."/>
            <person name="Wang B.B."/>
            <person name="Wang K."/>
            <person name="Wang M."/>
            <person name="Wang X."/>
            <person name="Warfsmann J."/>
            <person name="Weissenbach J."/>
            <person name="White D.D."/>
            <person name="White J.D."/>
            <person name="Wiley G.B."/>
            <person name="Wincker P."/>
            <person name="Xing Y."/>
            <person name="Yang L."/>
            <person name="Yao Z."/>
            <person name="Ying F."/>
            <person name="Zhai J."/>
            <person name="Zhou L."/>
            <person name="Zuber A."/>
            <person name="Denarie J."/>
            <person name="Dixon R.A."/>
            <person name="May G.D."/>
            <person name="Schwartz D.C."/>
            <person name="Rogers J."/>
            <person name="Quetier F."/>
            <person name="Town C.D."/>
            <person name="Roe B.A."/>
        </authorList>
    </citation>
    <scope>NUCLEOTIDE SEQUENCE [LARGE SCALE GENOMIC DNA]</scope>
    <source>
        <strain evidence="1">A17</strain>
        <strain evidence="2 3">cv. Jemalong A17</strain>
    </source>
</reference>
<proteinExistence type="predicted"/>